<feature type="region of interest" description="Disordered" evidence="6">
    <location>
        <begin position="171"/>
        <end position="207"/>
    </location>
</feature>
<dbReference type="InterPro" id="IPR001268">
    <property type="entry name" value="NADH_UbQ_OxRdtase_30kDa_su"/>
</dbReference>
<dbReference type="GO" id="GO:0005886">
    <property type="term" value="C:plasma membrane"/>
    <property type="evidence" value="ECO:0007669"/>
    <property type="project" value="UniProtKB-SubCell"/>
</dbReference>
<dbReference type="InterPro" id="IPR010218">
    <property type="entry name" value="NADH_DH_suC"/>
</dbReference>
<comment type="subcellular location">
    <subcellularLocation>
        <location evidence="3">Cell membrane</location>
        <topology evidence="3">Peripheral membrane protein</topology>
        <orientation evidence="3">Cytoplasmic side</orientation>
    </subcellularLocation>
</comment>
<protein>
    <recommendedName>
        <fullName evidence="3">NADH-quinone oxidoreductase subunit C</fullName>
        <ecNumber evidence="3">7.1.1.-</ecNumber>
    </recommendedName>
    <alternativeName>
        <fullName evidence="3">NADH dehydrogenase I subunit C</fullName>
    </alternativeName>
    <alternativeName>
        <fullName evidence="3">NDH-1 subunit C</fullName>
    </alternativeName>
</protein>
<keyword evidence="3 4" id="KW-0520">NAD</keyword>
<evidence type="ECO:0000313" key="9">
    <source>
        <dbReference type="Proteomes" id="UP000569951"/>
    </source>
</evidence>
<dbReference type="Proteomes" id="UP000569951">
    <property type="component" value="Unassembled WGS sequence"/>
</dbReference>
<dbReference type="AlphaFoldDB" id="A0A841HVX2"/>
<dbReference type="PANTHER" id="PTHR10884">
    <property type="entry name" value="NADH DEHYDROGENASE UBIQUINONE IRON-SULFUR PROTEIN 3"/>
    <property type="match status" value="1"/>
</dbReference>
<dbReference type="RefSeq" id="WP_183983930.1">
    <property type="nucleotide sequence ID" value="NZ_JACHHG010000001.1"/>
</dbReference>
<comment type="function">
    <text evidence="3">NDH-1 shuttles electrons from NADH, via FMN and iron-sulfur (Fe-S) centers, to quinones in the respiratory chain. The immediate electron acceptor for the enzyme in this species is believed to be a menaquinone. Couples the redox reaction to proton translocation (for every two electrons transferred, four hydrogen ions are translocated across the cytoplasmic membrane), and thus conserves the redox energy in a proton gradient.</text>
</comment>
<dbReference type="PANTHER" id="PTHR10884:SF14">
    <property type="entry name" value="NADH DEHYDROGENASE [UBIQUINONE] IRON-SULFUR PROTEIN 3, MITOCHONDRIAL"/>
    <property type="match status" value="1"/>
</dbReference>
<evidence type="ECO:0000256" key="3">
    <source>
        <dbReference type="HAMAP-Rule" id="MF_01357"/>
    </source>
</evidence>
<evidence type="ECO:0000256" key="1">
    <source>
        <dbReference type="ARBA" id="ARBA00007569"/>
    </source>
</evidence>
<evidence type="ECO:0000256" key="6">
    <source>
        <dbReference type="SAM" id="MobiDB-lite"/>
    </source>
</evidence>
<sequence length="207" mass="23215">MDTLNVLASEVQGIVRRIGLEVEPGLEPTALVPLERLEEVAHELRLEGFMLLDVVGIDYLEYVEPRPERFAVVYNLYHPHRNLRLFLKLYVADGVEVPSLYPVWRAANYTEREVFDLLGIRFGGHPDLRKILTPEDLEGHPLRKDFPIGESPTLFNDGRFLDPSAFRAGLKGSQRGLTGWRGGERVGRPSVPSLPPTPGRPENGGKA</sequence>
<evidence type="ECO:0000256" key="2">
    <source>
        <dbReference type="ARBA" id="ARBA00022448"/>
    </source>
</evidence>
<dbReference type="PROSITE" id="PS00542">
    <property type="entry name" value="COMPLEX1_30K"/>
    <property type="match status" value="1"/>
</dbReference>
<dbReference type="GO" id="GO:0050136">
    <property type="term" value="F:NADH dehydrogenase (quinone) (non-electrogenic) activity"/>
    <property type="evidence" value="ECO:0007669"/>
    <property type="project" value="UniProtKB-UniRule"/>
</dbReference>
<proteinExistence type="inferred from homology"/>
<dbReference type="InterPro" id="IPR037232">
    <property type="entry name" value="NADH_quin_OxRdtase_su_C/D-like"/>
</dbReference>
<keyword evidence="2 3" id="KW-0813">Transport</keyword>
<dbReference type="GO" id="GO:0048038">
    <property type="term" value="F:quinone binding"/>
    <property type="evidence" value="ECO:0007669"/>
    <property type="project" value="UniProtKB-KW"/>
</dbReference>
<accession>A0A841HVX2</accession>
<dbReference type="InterPro" id="IPR020396">
    <property type="entry name" value="NADH_UbQ_OxRdtase_CS"/>
</dbReference>
<reference evidence="8 9" key="1">
    <citation type="submission" date="2020-08" db="EMBL/GenBank/DDBJ databases">
        <title>Genomic Encyclopedia of Type Strains, Phase IV (KMG-IV): sequencing the most valuable type-strain genomes for metagenomic binning, comparative biology and taxonomic classification.</title>
        <authorList>
            <person name="Goeker M."/>
        </authorList>
    </citation>
    <scope>NUCLEOTIDE SEQUENCE [LARGE SCALE GENOMIC DNA]</scope>
    <source>
        <strain evidence="8 9">DSM 21458</strain>
    </source>
</reference>
<organism evidence="8 9">
    <name type="scientific">Deinobacterium chartae</name>
    <dbReference type="NCBI Taxonomy" id="521158"/>
    <lineage>
        <taxon>Bacteria</taxon>
        <taxon>Thermotogati</taxon>
        <taxon>Deinococcota</taxon>
        <taxon>Deinococci</taxon>
        <taxon>Deinococcales</taxon>
        <taxon>Deinococcaceae</taxon>
        <taxon>Deinobacterium</taxon>
    </lineage>
</organism>
<gene>
    <name evidence="3" type="primary">nuoC</name>
    <name evidence="8" type="ORF">HNR42_000395</name>
</gene>
<evidence type="ECO:0000256" key="5">
    <source>
        <dbReference type="RuleBase" id="RU003582"/>
    </source>
</evidence>
<keyword evidence="3 5" id="KW-0874">Quinone</keyword>
<dbReference type="HAMAP" id="MF_01357">
    <property type="entry name" value="NDH1_NuoC"/>
    <property type="match status" value="1"/>
</dbReference>
<name>A0A841HVX2_9DEIO</name>
<dbReference type="Pfam" id="PF00329">
    <property type="entry name" value="Complex1_30kDa"/>
    <property type="match status" value="1"/>
</dbReference>
<evidence type="ECO:0000259" key="7">
    <source>
        <dbReference type="Pfam" id="PF00329"/>
    </source>
</evidence>
<keyword evidence="3" id="KW-0472">Membrane</keyword>
<feature type="domain" description="NADH:ubiquinone oxidoreductase 30kDa subunit" evidence="7">
    <location>
        <begin position="32"/>
        <end position="150"/>
    </location>
</feature>
<evidence type="ECO:0000256" key="4">
    <source>
        <dbReference type="RuleBase" id="RU003456"/>
    </source>
</evidence>
<comment type="subunit">
    <text evidence="3">NDH-1 is composed of 15 different subunits. Subunits NuoB, C, D, E, F, and G constitute the peripheral sector of the complex.</text>
</comment>
<keyword evidence="3" id="KW-1003">Cell membrane</keyword>
<keyword evidence="9" id="KW-1185">Reference proteome</keyword>
<comment type="similarity">
    <text evidence="1 3 4">Belongs to the complex I 30 kDa subunit family.</text>
</comment>
<dbReference type="Gene3D" id="3.30.460.80">
    <property type="entry name" value="NADH:ubiquinone oxidoreductase, 30kDa subunit"/>
    <property type="match status" value="1"/>
</dbReference>
<comment type="caution">
    <text evidence="8">The sequence shown here is derived from an EMBL/GenBank/DDBJ whole genome shotgun (WGS) entry which is preliminary data.</text>
</comment>
<dbReference type="EC" id="7.1.1.-" evidence="3"/>
<comment type="catalytic activity">
    <reaction evidence="3 5">
        <text>a quinone + NADH + 5 H(+)(in) = a quinol + NAD(+) + 4 H(+)(out)</text>
        <dbReference type="Rhea" id="RHEA:57888"/>
        <dbReference type="ChEBI" id="CHEBI:15378"/>
        <dbReference type="ChEBI" id="CHEBI:24646"/>
        <dbReference type="ChEBI" id="CHEBI:57540"/>
        <dbReference type="ChEBI" id="CHEBI:57945"/>
        <dbReference type="ChEBI" id="CHEBI:132124"/>
    </reaction>
</comment>
<dbReference type="SUPFAM" id="SSF143243">
    <property type="entry name" value="Nqo5-like"/>
    <property type="match status" value="1"/>
</dbReference>
<keyword evidence="3 4" id="KW-1278">Translocase</keyword>
<evidence type="ECO:0000313" key="8">
    <source>
        <dbReference type="EMBL" id="MBB6096983.1"/>
    </source>
</evidence>
<dbReference type="GO" id="GO:0008137">
    <property type="term" value="F:NADH dehydrogenase (ubiquinone) activity"/>
    <property type="evidence" value="ECO:0007669"/>
    <property type="project" value="InterPro"/>
</dbReference>
<dbReference type="EMBL" id="JACHHG010000001">
    <property type="protein sequence ID" value="MBB6096983.1"/>
    <property type="molecule type" value="Genomic_DNA"/>
</dbReference>